<name>A0A0M3K1B0_ANISI</name>
<sequence>MVNNKRLELVCHRWRELCLMAARNEDKPVWVYVIFRKNHCSGHEKMTVNISFDGPIFWNRQVVYIYCCSCHFHEHEPMPMGKPEKEILPKNFTLTLGFRELTRFQFPLDSRSFEAPRISNNMYSSLQGPLMTLLRKFEHRVERVCIVDKPVDYSFLPDSFFSYMAKNMPRLEFIYLRELDLEKINRGTVVELAQHTALKKFIVHGCRNYEVLQDFKNLPQLLVVKGEIVGLKAMIGELDFDEPESASEASSQGKSKTVSSSESASEEPLSSNSKESSSTQLTAIEVGIQNVGVTD</sequence>
<organism evidence="4">
    <name type="scientific">Anisakis simplex</name>
    <name type="common">Herring worm</name>
    <dbReference type="NCBI Taxonomy" id="6269"/>
    <lineage>
        <taxon>Eukaryota</taxon>
        <taxon>Metazoa</taxon>
        <taxon>Ecdysozoa</taxon>
        <taxon>Nematoda</taxon>
        <taxon>Chromadorea</taxon>
        <taxon>Rhabditida</taxon>
        <taxon>Spirurina</taxon>
        <taxon>Ascaridomorpha</taxon>
        <taxon>Ascaridoidea</taxon>
        <taxon>Anisakidae</taxon>
        <taxon>Anisakis</taxon>
        <taxon>Anisakis simplex complex</taxon>
    </lineage>
</organism>
<dbReference type="OrthoDB" id="5824934at2759"/>
<feature type="region of interest" description="Disordered" evidence="1">
    <location>
        <begin position="242"/>
        <end position="281"/>
    </location>
</feature>
<reference evidence="4" key="1">
    <citation type="submission" date="2017-02" db="UniProtKB">
        <authorList>
            <consortium name="WormBaseParasite"/>
        </authorList>
    </citation>
    <scope>IDENTIFICATION</scope>
</reference>
<accession>A0A0M3K1B0</accession>
<dbReference type="EMBL" id="UYRR01031599">
    <property type="protein sequence ID" value="VDK51313.1"/>
    <property type="molecule type" value="Genomic_DNA"/>
</dbReference>
<gene>
    <name evidence="2" type="ORF">ASIM_LOCUS14059</name>
</gene>
<dbReference type="WBParaSite" id="ASIM_0001464901-mRNA-1">
    <property type="protein sequence ID" value="ASIM_0001464901-mRNA-1"/>
    <property type="gene ID" value="ASIM_0001464901"/>
</dbReference>
<evidence type="ECO:0000313" key="2">
    <source>
        <dbReference type="EMBL" id="VDK51313.1"/>
    </source>
</evidence>
<evidence type="ECO:0000313" key="3">
    <source>
        <dbReference type="Proteomes" id="UP000267096"/>
    </source>
</evidence>
<dbReference type="AlphaFoldDB" id="A0A0M3K1B0"/>
<feature type="compositionally biased region" description="Low complexity" evidence="1">
    <location>
        <begin position="250"/>
        <end position="278"/>
    </location>
</feature>
<keyword evidence="3" id="KW-1185">Reference proteome</keyword>
<evidence type="ECO:0000313" key="4">
    <source>
        <dbReference type="WBParaSite" id="ASIM_0001464901-mRNA-1"/>
    </source>
</evidence>
<dbReference type="Proteomes" id="UP000267096">
    <property type="component" value="Unassembled WGS sequence"/>
</dbReference>
<evidence type="ECO:0000256" key="1">
    <source>
        <dbReference type="SAM" id="MobiDB-lite"/>
    </source>
</evidence>
<protein>
    <submittedName>
        <fullName evidence="4">F-box domain-containing protein</fullName>
    </submittedName>
</protein>
<proteinExistence type="predicted"/>
<reference evidence="2 3" key="2">
    <citation type="submission" date="2018-11" db="EMBL/GenBank/DDBJ databases">
        <authorList>
            <consortium name="Pathogen Informatics"/>
        </authorList>
    </citation>
    <scope>NUCLEOTIDE SEQUENCE [LARGE SCALE GENOMIC DNA]</scope>
</reference>